<accession>A0A916SNQ6</accession>
<dbReference type="Proteomes" id="UP000620596">
    <property type="component" value="Unassembled WGS sequence"/>
</dbReference>
<reference evidence="1" key="1">
    <citation type="journal article" date="2014" name="Int. J. Syst. Evol. Microbiol.">
        <title>Complete genome sequence of Corynebacterium casei LMG S-19264T (=DSM 44701T), isolated from a smear-ripened cheese.</title>
        <authorList>
            <consortium name="US DOE Joint Genome Institute (JGI-PGF)"/>
            <person name="Walter F."/>
            <person name="Albersmeier A."/>
            <person name="Kalinowski J."/>
            <person name="Ruckert C."/>
        </authorList>
    </citation>
    <scope>NUCLEOTIDE SEQUENCE</scope>
    <source>
        <strain evidence="1">CGMCC 1.15322</strain>
    </source>
</reference>
<dbReference type="AlphaFoldDB" id="A0A916SNQ6"/>
<evidence type="ECO:0000313" key="1">
    <source>
        <dbReference type="EMBL" id="GGB09563.1"/>
    </source>
</evidence>
<dbReference type="Gene3D" id="3.40.50.300">
    <property type="entry name" value="P-loop containing nucleotide triphosphate hydrolases"/>
    <property type="match status" value="1"/>
</dbReference>
<dbReference type="EMBL" id="BMIG01000015">
    <property type="protein sequence ID" value="GGB09563.1"/>
    <property type="molecule type" value="Genomic_DNA"/>
</dbReference>
<dbReference type="InterPro" id="IPR027417">
    <property type="entry name" value="P-loop_NTPase"/>
</dbReference>
<gene>
    <name evidence="1" type="ORF">GCM10011496_33080</name>
</gene>
<proteinExistence type="predicted"/>
<evidence type="ECO:0000313" key="2">
    <source>
        <dbReference type="Proteomes" id="UP000620596"/>
    </source>
</evidence>
<organism evidence="1 2">
    <name type="scientific">Polaromonas eurypsychrophila</name>
    <dbReference type="NCBI Taxonomy" id="1614635"/>
    <lineage>
        <taxon>Bacteria</taxon>
        <taxon>Pseudomonadati</taxon>
        <taxon>Pseudomonadota</taxon>
        <taxon>Betaproteobacteria</taxon>
        <taxon>Burkholderiales</taxon>
        <taxon>Comamonadaceae</taxon>
        <taxon>Polaromonas</taxon>
    </lineage>
</organism>
<reference evidence="1" key="2">
    <citation type="submission" date="2020-09" db="EMBL/GenBank/DDBJ databases">
        <authorList>
            <person name="Sun Q."/>
            <person name="Zhou Y."/>
        </authorList>
    </citation>
    <scope>NUCLEOTIDE SEQUENCE</scope>
    <source>
        <strain evidence="1">CGMCC 1.15322</strain>
    </source>
</reference>
<comment type="caution">
    <text evidence="1">The sequence shown here is derived from an EMBL/GenBank/DDBJ whole genome shotgun (WGS) entry which is preliminary data.</text>
</comment>
<dbReference type="SUPFAM" id="SSF52540">
    <property type="entry name" value="P-loop containing nucleoside triphosphate hydrolases"/>
    <property type="match status" value="1"/>
</dbReference>
<protein>
    <recommendedName>
        <fullName evidence="3">Sulfotransferase family protein</fullName>
    </recommendedName>
</protein>
<name>A0A916SNQ6_9BURK</name>
<evidence type="ECO:0008006" key="3">
    <source>
        <dbReference type="Google" id="ProtNLM"/>
    </source>
</evidence>
<keyword evidence="2" id="KW-1185">Reference proteome</keyword>
<sequence>MNYLSISMAKYSKILITGLGRSGTTAVASIIKNIGYFLGEEVSHASLEDFYLRRLLASGEIDSVRTELYRRCEKHDLVAYKDPKLFGLHGQKLLSKITNDWLYIFVIRDVLSISRRNVKSIGVELDAALLNATHSQLKLINFYKKVKLSNPTYIVSFEQLNSIEEFLKEFTSFLGFDMSTQQLDDLRVSVGIDKGRYLSIANIKI</sequence>